<keyword evidence="4" id="KW-1185">Reference proteome</keyword>
<protein>
    <submittedName>
        <fullName evidence="3">Uncharacterized protein</fullName>
    </submittedName>
</protein>
<name>A0AA37W7W0_9GAMM</name>
<dbReference type="RefSeq" id="WP_284381335.1">
    <property type="nucleotide sequence ID" value="NZ_BSNM01000014.1"/>
</dbReference>
<proteinExistence type="predicted"/>
<reference evidence="3" key="2">
    <citation type="submission" date="2023-01" db="EMBL/GenBank/DDBJ databases">
        <title>Draft genome sequence of Litoribrevibacter albus strain NBRC 110071.</title>
        <authorList>
            <person name="Sun Q."/>
            <person name="Mori K."/>
        </authorList>
    </citation>
    <scope>NUCLEOTIDE SEQUENCE</scope>
    <source>
        <strain evidence="3">NBRC 110071</strain>
    </source>
</reference>
<evidence type="ECO:0000313" key="3">
    <source>
        <dbReference type="EMBL" id="GLQ31649.1"/>
    </source>
</evidence>
<sequence length="99" mass="11306">MATVQYRPDISTGNILTIVTALILVAGNYFANEQRVATAESDVVDLRSDLRLLQTQFNELSSQNAQYNSRLDSLESSMKRVEENVNWLVRNEIQKDTRK</sequence>
<gene>
    <name evidence="3" type="ORF">GCM10007876_21280</name>
</gene>
<evidence type="ECO:0000313" key="4">
    <source>
        <dbReference type="Proteomes" id="UP001161389"/>
    </source>
</evidence>
<keyword evidence="2" id="KW-1133">Transmembrane helix</keyword>
<dbReference type="AlphaFoldDB" id="A0AA37W7W0"/>
<feature type="transmembrane region" description="Helical" evidence="2">
    <location>
        <begin position="12"/>
        <end position="31"/>
    </location>
</feature>
<dbReference type="SUPFAM" id="SSF57997">
    <property type="entry name" value="Tropomyosin"/>
    <property type="match status" value="1"/>
</dbReference>
<keyword evidence="2" id="KW-0812">Transmembrane</keyword>
<keyword evidence="2" id="KW-0472">Membrane</keyword>
<accession>A0AA37W7W0</accession>
<reference evidence="3" key="1">
    <citation type="journal article" date="2014" name="Int. J. Syst. Evol. Microbiol.">
        <title>Complete genome sequence of Corynebacterium casei LMG S-19264T (=DSM 44701T), isolated from a smear-ripened cheese.</title>
        <authorList>
            <consortium name="US DOE Joint Genome Institute (JGI-PGF)"/>
            <person name="Walter F."/>
            <person name="Albersmeier A."/>
            <person name="Kalinowski J."/>
            <person name="Ruckert C."/>
        </authorList>
    </citation>
    <scope>NUCLEOTIDE SEQUENCE</scope>
    <source>
        <strain evidence="3">NBRC 110071</strain>
    </source>
</reference>
<dbReference type="Gene3D" id="1.20.5.340">
    <property type="match status" value="1"/>
</dbReference>
<keyword evidence="1" id="KW-0175">Coiled coil</keyword>
<feature type="coiled-coil region" evidence="1">
    <location>
        <begin position="36"/>
        <end position="91"/>
    </location>
</feature>
<comment type="caution">
    <text evidence="3">The sequence shown here is derived from an EMBL/GenBank/DDBJ whole genome shotgun (WGS) entry which is preliminary data.</text>
</comment>
<dbReference type="EMBL" id="BSNM01000014">
    <property type="protein sequence ID" value="GLQ31649.1"/>
    <property type="molecule type" value="Genomic_DNA"/>
</dbReference>
<evidence type="ECO:0000256" key="1">
    <source>
        <dbReference type="SAM" id="Coils"/>
    </source>
</evidence>
<dbReference type="Proteomes" id="UP001161389">
    <property type="component" value="Unassembled WGS sequence"/>
</dbReference>
<organism evidence="3 4">
    <name type="scientific">Litoribrevibacter albus</name>
    <dbReference type="NCBI Taxonomy" id="1473156"/>
    <lineage>
        <taxon>Bacteria</taxon>
        <taxon>Pseudomonadati</taxon>
        <taxon>Pseudomonadota</taxon>
        <taxon>Gammaproteobacteria</taxon>
        <taxon>Oceanospirillales</taxon>
        <taxon>Oceanospirillaceae</taxon>
        <taxon>Litoribrevibacter</taxon>
    </lineage>
</organism>
<evidence type="ECO:0000256" key="2">
    <source>
        <dbReference type="SAM" id="Phobius"/>
    </source>
</evidence>